<feature type="transmembrane region" description="Helical" evidence="8">
    <location>
        <begin position="320"/>
        <end position="341"/>
    </location>
</feature>
<comment type="cofactor">
    <cofactor evidence="7">
        <name>Mg(2+)</name>
        <dbReference type="ChEBI" id="CHEBI:18420"/>
    </cofactor>
</comment>
<keyword evidence="3 9" id="KW-0808">Transferase</keyword>
<evidence type="ECO:0000256" key="6">
    <source>
        <dbReference type="ARBA" id="ARBA00023136"/>
    </source>
</evidence>
<dbReference type="Proteomes" id="UP000196778">
    <property type="component" value="Unassembled WGS sequence"/>
</dbReference>
<organism evidence="9 10">
    <name type="scientific">Mycetocola reblochoni REB411</name>
    <dbReference type="NCBI Taxonomy" id="1255698"/>
    <lineage>
        <taxon>Bacteria</taxon>
        <taxon>Bacillati</taxon>
        <taxon>Actinomycetota</taxon>
        <taxon>Actinomycetes</taxon>
        <taxon>Micrococcales</taxon>
        <taxon>Microbacteriaceae</taxon>
        <taxon>Mycetocola</taxon>
    </lineage>
</organism>
<accession>A0A1R4JSX9</accession>
<feature type="transmembrane region" description="Helical" evidence="8">
    <location>
        <begin position="347"/>
        <end position="369"/>
    </location>
</feature>
<feature type="transmembrane region" description="Helical" evidence="8">
    <location>
        <begin position="165"/>
        <end position="184"/>
    </location>
</feature>
<name>A0A1R4JSX9_9MICO</name>
<dbReference type="PANTHER" id="PTHR22926:SF3">
    <property type="entry name" value="UNDECAPRENYL-PHOSPHATE ALPHA-N-ACETYLGLUCOSAMINYL 1-PHOSPHATE TRANSFERASE"/>
    <property type="match status" value="1"/>
</dbReference>
<evidence type="ECO:0000256" key="2">
    <source>
        <dbReference type="ARBA" id="ARBA00022475"/>
    </source>
</evidence>
<dbReference type="CDD" id="cd06853">
    <property type="entry name" value="GT_WecA_like"/>
    <property type="match status" value="1"/>
</dbReference>
<dbReference type="GO" id="GO:0044038">
    <property type="term" value="P:cell wall macromolecule biosynthetic process"/>
    <property type="evidence" value="ECO:0007669"/>
    <property type="project" value="TreeGrafter"/>
</dbReference>
<dbReference type="OrthoDB" id="9783652at2"/>
<dbReference type="PANTHER" id="PTHR22926">
    <property type="entry name" value="PHOSPHO-N-ACETYLMURAMOYL-PENTAPEPTIDE-TRANSFERASE"/>
    <property type="match status" value="1"/>
</dbReference>
<feature type="binding site" evidence="7">
    <location>
        <position position="157"/>
    </location>
    <ligand>
        <name>Mg(2+)</name>
        <dbReference type="ChEBI" id="CHEBI:18420"/>
    </ligand>
</feature>
<feature type="transmembrane region" description="Helical" evidence="8">
    <location>
        <begin position="48"/>
        <end position="70"/>
    </location>
</feature>
<keyword evidence="7" id="KW-0460">Magnesium</keyword>
<feature type="transmembrane region" description="Helical" evidence="8">
    <location>
        <begin position="266"/>
        <end position="291"/>
    </location>
</feature>
<proteinExistence type="predicted"/>
<evidence type="ECO:0000313" key="10">
    <source>
        <dbReference type="Proteomes" id="UP000196778"/>
    </source>
</evidence>
<dbReference type="GO" id="GO:0046872">
    <property type="term" value="F:metal ion binding"/>
    <property type="evidence" value="ECO:0007669"/>
    <property type="project" value="UniProtKB-KW"/>
</dbReference>
<evidence type="ECO:0000313" key="9">
    <source>
        <dbReference type="EMBL" id="SJN35371.1"/>
    </source>
</evidence>
<keyword evidence="4 8" id="KW-0812">Transmembrane</keyword>
<dbReference type="GO" id="GO:0071555">
    <property type="term" value="P:cell wall organization"/>
    <property type="evidence" value="ECO:0007669"/>
    <property type="project" value="TreeGrafter"/>
</dbReference>
<dbReference type="Pfam" id="PF00953">
    <property type="entry name" value="Glycos_transf_4"/>
    <property type="match status" value="1"/>
</dbReference>
<feature type="transmembrane region" description="Helical" evidence="8">
    <location>
        <begin position="112"/>
        <end position="133"/>
    </location>
</feature>
<evidence type="ECO:0000256" key="7">
    <source>
        <dbReference type="PIRSR" id="PIRSR600715-1"/>
    </source>
</evidence>
<evidence type="ECO:0000256" key="3">
    <source>
        <dbReference type="ARBA" id="ARBA00022679"/>
    </source>
</evidence>
<dbReference type="InterPro" id="IPR018480">
    <property type="entry name" value="PNAcMuramoyl-5peptid_Trfase_CS"/>
</dbReference>
<dbReference type="EMBL" id="FUKR01000053">
    <property type="protein sequence ID" value="SJN35371.1"/>
    <property type="molecule type" value="Genomic_DNA"/>
</dbReference>
<dbReference type="EC" id="2.7.8.-" evidence="9"/>
<keyword evidence="10" id="KW-1185">Reference proteome</keyword>
<evidence type="ECO:0000256" key="4">
    <source>
        <dbReference type="ARBA" id="ARBA00022692"/>
    </source>
</evidence>
<feature type="transmembrane region" description="Helical" evidence="8">
    <location>
        <begin position="139"/>
        <end position="158"/>
    </location>
</feature>
<feature type="transmembrane region" description="Helical" evidence="8">
    <location>
        <begin position="228"/>
        <end position="246"/>
    </location>
</feature>
<feature type="transmembrane region" description="Helical" evidence="8">
    <location>
        <begin position="82"/>
        <end position="100"/>
    </location>
</feature>
<evidence type="ECO:0000256" key="8">
    <source>
        <dbReference type="SAM" id="Phobius"/>
    </source>
</evidence>
<dbReference type="PROSITE" id="PS01348">
    <property type="entry name" value="MRAY_2"/>
    <property type="match status" value="1"/>
</dbReference>
<dbReference type="RefSeq" id="WP_087137469.1">
    <property type="nucleotide sequence ID" value="NZ_FUKR01000053.1"/>
</dbReference>
<gene>
    <name evidence="9" type="ORF">FM119_09400</name>
</gene>
<reference evidence="10" key="1">
    <citation type="submission" date="2017-02" db="EMBL/GenBank/DDBJ databases">
        <authorList>
            <person name="Dridi B."/>
        </authorList>
    </citation>
    <scope>NUCLEOTIDE SEQUENCE [LARGE SCALE GENOMIC DNA]</scope>
    <source>
        <strain evidence="10">EB411</strain>
    </source>
</reference>
<dbReference type="GO" id="GO:0005886">
    <property type="term" value="C:plasma membrane"/>
    <property type="evidence" value="ECO:0007669"/>
    <property type="project" value="UniProtKB-SubCell"/>
</dbReference>
<sequence>MRQYLLIALIAAVVTFVVSVAVYKLALKRGWHPPIRERDVHTRPTPRLGGVAMYVGVLVAVLVASVNPYFQIVFDGSGEVPAVLVSATLIVVIGVADDLWDLDWMIKLAAQFVTAGVIAWFGVQVYSLPIGGLTVGSSWLSFTLTVFIIVLVMNAVNFIDGLDGLVAGVALIANSVFFVYGYMMVRELGQSSWFNLSLLISAVLVGVCVGIMPLNFRPAKMFIGDGGALLVGLLMATSAIAMTGQINPEALGAAGGDATLGRSQLIGAYIPVILPIAILILPLLDFSLAVLRRLRAGQSPFAADRKHLHHRLLDLGHSHLNAVLVFYAWTSVISIACLLAFLIRPSWWAGLFLVVGVIVCTLFTIWPILSRRLSRRRSRSVPSPTPTPTPEELP</sequence>
<feature type="transmembrane region" description="Helical" evidence="8">
    <location>
        <begin position="6"/>
        <end position="27"/>
    </location>
</feature>
<feature type="binding site" evidence="7">
    <location>
        <position position="225"/>
    </location>
    <ligand>
        <name>Mg(2+)</name>
        <dbReference type="ChEBI" id="CHEBI:18420"/>
    </ligand>
</feature>
<keyword evidence="7" id="KW-0479">Metal-binding</keyword>
<dbReference type="GO" id="GO:0016780">
    <property type="term" value="F:phosphotransferase activity, for other substituted phosphate groups"/>
    <property type="evidence" value="ECO:0007669"/>
    <property type="project" value="InterPro"/>
</dbReference>
<keyword evidence="6 8" id="KW-0472">Membrane</keyword>
<evidence type="ECO:0000256" key="1">
    <source>
        <dbReference type="ARBA" id="ARBA00004651"/>
    </source>
</evidence>
<keyword evidence="5 8" id="KW-1133">Transmembrane helix</keyword>
<keyword evidence="2" id="KW-1003">Cell membrane</keyword>
<dbReference type="AlphaFoldDB" id="A0A1R4JSX9"/>
<feature type="transmembrane region" description="Helical" evidence="8">
    <location>
        <begin position="196"/>
        <end position="216"/>
    </location>
</feature>
<dbReference type="InterPro" id="IPR000715">
    <property type="entry name" value="Glycosyl_transferase_4"/>
</dbReference>
<comment type="subcellular location">
    <subcellularLocation>
        <location evidence="1">Cell membrane</location>
        <topology evidence="1">Multi-pass membrane protein</topology>
    </subcellularLocation>
</comment>
<evidence type="ECO:0000256" key="5">
    <source>
        <dbReference type="ARBA" id="ARBA00022989"/>
    </source>
</evidence>
<dbReference type="GO" id="GO:0009103">
    <property type="term" value="P:lipopolysaccharide biosynthetic process"/>
    <property type="evidence" value="ECO:0007669"/>
    <property type="project" value="TreeGrafter"/>
</dbReference>
<protein>
    <submittedName>
        <fullName evidence="9">Undecaprenyl-phosphate N-acetylglucosaminyl 1-phosphate transferase</fullName>
        <ecNumber evidence="9">2.7.8.-</ecNumber>
    </submittedName>
</protein>